<feature type="non-terminal residue" evidence="2">
    <location>
        <position position="1"/>
    </location>
</feature>
<organism evidence="2">
    <name type="scientific">Tetraselmis sp. GSL018</name>
    <dbReference type="NCBI Taxonomy" id="582737"/>
    <lineage>
        <taxon>Eukaryota</taxon>
        <taxon>Viridiplantae</taxon>
        <taxon>Chlorophyta</taxon>
        <taxon>core chlorophytes</taxon>
        <taxon>Chlorodendrophyceae</taxon>
        <taxon>Chlorodendrales</taxon>
        <taxon>Chlorodendraceae</taxon>
        <taxon>Tetraselmis</taxon>
    </lineage>
</organism>
<keyword evidence="1" id="KW-0472">Membrane</keyword>
<keyword evidence="1" id="KW-0812">Transmembrane</keyword>
<reference evidence="2" key="1">
    <citation type="submission" date="2014-05" db="EMBL/GenBank/DDBJ databases">
        <title>The transcriptome of the halophilic microalga Tetraselmis sp. GSL018 isolated from the Great Salt Lake, Utah.</title>
        <authorList>
            <person name="Jinkerson R.E."/>
            <person name="D'Adamo S."/>
            <person name="Posewitz M.C."/>
        </authorList>
    </citation>
    <scope>NUCLEOTIDE SEQUENCE</scope>
    <source>
        <strain evidence="2">GSL018</strain>
    </source>
</reference>
<evidence type="ECO:0000313" key="2">
    <source>
        <dbReference type="EMBL" id="JAC60601.1"/>
    </source>
</evidence>
<accession>A0A061QQI6</accession>
<protein>
    <submittedName>
        <fullName evidence="2">Uncharacterized protein</fullName>
    </submittedName>
</protein>
<feature type="transmembrane region" description="Helical" evidence="1">
    <location>
        <begin position="6"/>
        <end position="34"/>
    </location>
</feature>
<proteinExistence type="predicted"/>
<gene>
    <name evidence="2" type="ORF">TSPGSL018_28561</name>
</gene>
<keyword evidence="1" id="KW-1133">Transmembrane helix</keyword>
<dbReference type="AlphaFoldDB" id="A0A061QQI6"/>
<evidence type="ECO:0000256" key="1">
    <source>
        <dbReference type="SAM" id="Phobius"/>
    </source>
</evidence>
<dbReference type="EMBL" id="GBEZ01026624">
    <property type="protein sequence ID" value="JAC60601.1"/>
    <property type="molecule type" value="Transcribed_RNA"/>
</dbReference>
<name>A0A061QQI6_9CHLO</name>
<sequence>PSLNWAIYTIWLSIWKIFSHGIDLIHIVVSLFILSCKVRSVLAKLAKWTVSSRDFRTTLSKLNQ</sequence>